<keyword evidence="16" id="KW-1185">Reference proteome</keyword>
<comment type="caution">
    <text evidence="15">The sequence shown here is derived from an EMBL/GenBank/DDBJ whole genome shotgun (WGS) entry which is preliminary data.</text>
</comment>
<keyword evidence="9 11" id="KW-0472">Membrane</keyword>
<keyword evidence="7 11" id="KW-0812">Transmembrane</keyword>
<dbReference type="PANTHER" id="PTHR43738">
    <property type="entry name" value="ABC TRANSPORTER, MEMBRANE PROTEIN"/>
    <property type="match status" value="1"/>
</dbReference>
<evidence type="ECO:0000256" key="11">
    <source>
        <dbReference type="SAM" id="Phobius"/>
    </source>
</evidence>
<dbReference type="InterPro" id="IPR051125">
    <property type="entry name" value="ABC-4/HrtB_transporter"/>
</dbReference>
<comment type="similarity">
    <text evidence="2">Belongs to the ABC-4 integral membrane protein family. HrtB subfamily.</text>
</comment>
<evidence type="ECO:0000259" key="13">
    <source>
        <dbReference type="Pfam" id="PF12704"/>
    </source>
</evidence>
<dbReference type="Pfam" id="PF12704">
    <property type="entry name" value="MacB_PCD"/>
    <property type="match status" value="1"/>
</dbReference>
<dbReference type="EMBL" id="JABBLX010000044">
    <property type="protein sequence ID" value="NMK98548.1"/>
    <property type="molecule type" value="Genomic_DNA"/>
</dbReference>
<feature type="transmembrane region" description="Helical" evidence="11">
    <location>
        <begin position="273"/>
        <end position="297"/>
    </location>
</feature>
<evidence type="ECO:0000256" key="8">
    <source>
        <dbReference type="ARBA" id="ARBA00022989"/>
    </source>
</evidence>
<evidence type="ECO:0000256" key="9">
    <source>
        <dbReference type="ARBA" id="ARBA00023136"/>
    </source>
</evidence>
<evidence type="ECO:0000256" key="7">
    <source>
        <dbReference type="ARBA" id="ARBA00022692"/>
    </source>
</evidence>
<evidence type="ECO:0000256" key="1">
    <source>
        <dbReference type="ARBA" id="ARBA00004651"/>
    </source>
</evidence>
<evidence type="ECO:0000313" key="15">
    <source>
        <dbReference type="EMBL" id="NMK98548.1"/>
    </source>
</evidence>
<proteinExistence type="inferred from homology"/>
<dbReference type="InterPro" id="IPR025857">
    <property type="entry name" value="MacB_PCD"/>
</dbReference>
<evidence type="ECO:0000313" key="14">
    <source>
        <dbReference type="EMBL" id="NMK55218.1"/>
    </source>
</evidence>
<evidence type="ECO:0000256" key="10">
    <source>
        <dbReference type="ARBA" id="ARBA00024973"/>
    </source>
</evidence>
<comment type="function">
    <text evidence="10">Part of the ABC transporter complex hrt involved in hemin import. Responsible for the translocation of the substrate across the membrane.</text>
</comment>
<keyword evidence="6" id="KW-1003">Cell membrane</keyword>
<reference evidence="16 17" key="1">
    <citation type="submission" date="2020-04" db="EMBL/GenBank/DDBJ databases">
        <title>The Epidemiology and Molecular Characteristics of Linezolid-Resistant Staphylococcus capitis in Huashan Hospital, Shanghai.</title>
        <authorList>
            <person name="Ding L."/>
            <person name="Li P."/>
            <person name="Yang Y."/>
            <person name="Lin D."/>
            <person name="Xu X."/>
        </authorList>
    </citation>
    <scope>NUCLEOTIDE SEQUENCE [LARGE SCALE GENOMIC DNA]</scope>
    <source>
        <strain evidence="15 17">12-86</strain>
        <strain evidence="14 16">17-84</strain>
    </source>
</reference>
<gene>
    <name evidence="15" type="ORF">HHM13_10795</name>
    <name evidence="14" type="ORF">HHM24_10865</name>
</gene>
<keyword evidence="5" id="KW-0813">Transport</keyword>
<evidence type="ECO:0000256" key="2">
    <source>
        <dbReference type="ARBA" id="ARBA00008697"/>
    </source>
</evidence>
<evidence type="ECO:0000256" key="3">
    <source>
        <dbReference type="ARBA" id="ARBA00011131"/>
    </source>
</evidence>
<dbReference type="Pfam" id="PF02687">
    <property type="entry name" value="FtsX"/>
    <property type="match status" value="1"/>
</dbReference>
<dbReference type="EMBL" id="JABBMI010000080">
    <property type="protein sequence ID" value="NMK55218.1"/>
    <property type="molecule type" value="Genomic_DNA"/>
</dbReference>
<comment type="subcellular location">
    <subcellularLocation>
        <location evidence="1">Cell membrane</location>
        <topology evidence="1">Multi-pass membrane protein</topology>
    </subcellularLocation>
</comment>
<dbReference type="GO" id="GO:0005886">
    <property type="term" value="C:plasma membrane"/>
    <property type="evidence" value="ECO:0007669"/>
    <property type="project" value="UniProtKB-SubCell"/>
</dbReference>
<evidence type="ECO:0000259" key="12">
    <source>
        <dbReference type="Pfam" id="PF02687"/>
    </source>
</evidence>
<feature type="domain" description="ABC3 transporter permease C-terminal" evidence="12">
    <location>
        <begin position="233"/>
        <end position="343"/>
    </location>
</feature>
<evidence type="ECO:0000256" key="4">
    <source>
        <dbReference type="ARBA" id="ARBA00016962"/>
    </source>
</evidence>
<evidence type="ECO:0000313" key="17">
    <source>
        <dbReference type="Proteomes" id="UP000550736"/>
    </source>
</evidence>
<evidence type="ECO:0000313" key="16">
    <source>
        <dbReference type="Proteomes" id="UP000538955"/>
    </source>
</evidence>
<name>A0A7X9ZLW8_STACP</name>
<evidence type="ECO:0000256" key="5">
    <source>
        <dbReference type="ARBA" id="ARBA00022448"/>
    </source>
</evidence>
<feature type="transmembrane region" description="Helical" evidence="11">
    <location>
        <begin position="232"/>
        <end position="252"/>
    </location>
</feature>
<protein>
    <recommendedName>
        <fullName evidence="4">Putative hemin transport system permease protein HrtB</fullName>
    </recommendedName>
</protein>
<accession>A0A7X9ZLW8</accession>
<comment type="subunit">
    <text evidence="3">The complex is composed of two ATP-binding proteins (HrtA), two transmembrane proteins (HrtB) and a solute-binding protein.</text>
</comment>
<feature type="transmembrane region" description="Helical" evidence="11">
    <location>
        <begin position="317"/>
        <end position="336"/>
    </location>
</feature>
<dbReference type="Proteomes" id="UP000538955">
    <property type="component" value="Unassembled WGS sequence"/>
</dbReference>
<dbReference type="InterPro" id="IPR003838">
    <property type="entry name" value="ABC3_permease_C"/>
</dbReference>
<dbReference type="Proteomes" id="UP000550736">
    <property type="component" value="Unassembled WGS sequence"/>
</dbReference>
<dbReference type="AlphaFoldDB" id="A0A7X9ZLW8"/>
<sequence>MNLAWKEIKFYKFRFILIMLIVFLMSTMVLFISGLAQGLARENISLFDHLKGNQFIIQKMKEPQLEKSSLNSKQQFKINKIVNEQPIKMMSKTLNIKGNEENVVALNYTTENKFNLKSGTYPNHKNEIVVNEKLIAKGIKKGDKVKFTKEGKPYKVVGILKDAMYSHSNVILMNQNVFQNKNNGVASFYSLSHLSSKQKHEINSIKGVQHVKAQELTNHIASYKAEQSPLKMMIYSLFIITAIVLSAFFYVMTIQKISEIGILKAIGISTPHLLISLIVQISVITLIGVIISEALIILVNQILPVTMPFHLEVSNMLVVLIIFLIVGLIGASLSFIKLLKIDPIEAIGGNE</sequence>
<dbReference type="PANTHER" id="PTHR43738:SF1">
    <property type="entry name" value="HEMIN TRANSPORT SYSTEM PERMEASE PROTEIN HRTB-RELATED"/>
    <property type="match status" value="1"/>
</dbReference>
<dbReference type="RefSeq" id="WP_023351239.1">
    <property type="nucleotide sequence ID" value="NZ_CBCPJN010000002.1"/>
</dbReference>
<keyword evidence="8 11" id="KW-1133">Transmembrane helix</keyword>
<organism evidence="15 17">
    <name type="scientific">Staphylococcus capitis</name>
    <dbReference type="NCBI Taxonomy" id="29388"/>
    <lineage>
        <taxon>Bacteria</taxon>
        <taxon>Bacillati</taxon>
        <taxon>Bacillota</taxon>
        <taxon>Bacilli</taxon>
        <taxon>Bacillales</taxon>
        <taxon>Staphylococcaceae</taxon>
        <taxon>Staphylococcus</taxon>
    </lineage>
</organism>
<evidence type="ECO:0000256" key="6">
    <source>
        <dbReference type="ARBA" id="ARBA00022475"/>
    </source>
</evidence>
<feature type="transmembrane region" description="Helical" evidence="11">
    <location>
        <begin position="15"/>
        <end position="36"/>
    </location>
</feature>
<feature type="domain" description="MacB-like periplasmic core" evidence="13">
    <location>
        <begin position="16"/>
        <end position="180"/>
    </location>
</feature>